<proteinExistence type="predicted"/>
<accession>A0A8S9IG94</accession>
<reference evidence="1" key="1">
    <citation type="submission" date="2019-12" db="EMBL/GenBank/DDBJ databases">
        <title>Genome sequencing and annotation of Brassica cretica.</title>
        <authorList>
            <person name="Studholme D.J."/>
            <person name="Sarris P.F."/>
        </authorList>
    </citation>
    <scope>NUCLEOTIDE SEQUENCE</scope>
    <source>
        <strain evidence="1">PFS-001/15</strain>
        <tissue evidence="1">Leaf</tissue>
    </source>
</reference>
<dbReference type="AlphaFoldDB" id="A0A8S9IG94"/>
<evidence type="ECO:0000313" key="2">
    <source>
        <dbReference type="Proteomes" id="UP000712281"/>
    </source>
</evidence>
<name>A0A8S9IG94_BRACR</name>
<dbReference type="EMBL" id="QGKW02001911">
    <property type="protein sequence ID" value="KAF2568749.1"/>
    <property type="molecule type" value="Genomic_DNA"/>
</dbReference>
<gene>
    <name evidence="1" type="ORF">F2Q68_00026232</name>
</gene>
<organism evidence="1 2">
    <name type="scientific">Brassica cretica</name>
    <name type="common">Mustard</name>
    <dbReference type="NCBI Taxonomy" id="69181"/>
    <lineage>
        <taxon>Eukaryota</taxon>
        <taxon>Viridiplantae</taxon>
        <taxon>Streptophyta</taxon>
        <taxon>Embryophyta</taxon>
        <taxon>Tracheophyta</taxon>
        <taxon>Spermatophyta</taxon>
        <taxon>Magnoliopsida</taxon>
        <taxon>eudicotyledons</taxon>
        <taxon>Gunneridae</taxon>
        <taxon>Pentapetalae</taxon>
        <taxon>rosids</taxon>
        <taxon>malvids</taxon>
        <taxon>Brassicales</taxon>
        <taxon>Brassicaceae</taxon>
        <taxon>Brassiceae</taxon>
        <taxon>Brassica</taxon>
    </lineage>
</organism>
<sequence length="125" mass="14457">MTAAKISETNVEGFQGSLLGSLLTFNALEDFQEVFLKSSRKSSRKSSGRLLAKFFITWFSSSTHLKIYQFFRSETDLEEFQGSLLGIFLTFSALHDFMEVFWKPSPKVFSHVKWSLILSLWRNEL</sequence>
<comment type="caution">
    <text evidence="1">The sequence shown here is derived from an EMBL/GenBank/DDBJ whole genome shotgun (WGS) entry which is preliminary data.</text>
</comment>
<protein>
    <submittedName>
        <fullName evidence="1">Uncharacterized protein</fullName>
    </submittedName>
</protein>
<dbReference type="Proteomes" id="UP000712281">
    <property type="component" value="Unassembled WGS sequence"/>
</dbReference>
<evidence type="ECO:0000313" key="1">
    <source>
        <dbReference type="EMBL" id="KAF2568749.1"/>
    </source>
</evidence>